<gene>
    <name evidence="2" type="ORF">L9F63_027454</name>
</gene>
<comment type="caution">
    <text evidence="2">The sequence shown here is derived from an EMBL/GenBank/DDBJ whole genome shotgun (WGS) entry which is preliminary data.</text>
</comment>
<reference evidence="2" key="2">
    <citation type="submission" date="2023-05" db="EMBL/GenBank/DDBJ databases">
        <authorList>
            <person name="Fouks B."/>
        </authorList>
    </citation>
    <scope>NUCLEOTIDE SEQUENCE</scope>
    <source>
        <strain evidence="2">Stay&amp;Tobe</strain>
        <tissue evidence="2">Testes</tissue>
    </source>
</reference>
<evidence type="ECO:0000313" key="2">
    <source>
        <dbReference type="EMBL" id="KAJ9594563.1"/>
    </source>
</evidence>
<feature type="non-terminal residue" evidence="2">
    <location>
        <position position="58"/>
    </location>
</feature>
<proteinExistence type="predicted"/>
<keyword evidence="3" id="KW-1185">Reference proteome</keyword>
<accession>A0AAD8AAW2</accession>
<protein>
    <submittedName>
        <fullName evidence="2">Uncharacterized protein</fullName>
    </submittedName>
</protein>
<dbReference type="Proteomes" id="UP001233999">
    <property type="component" value="Unassembled WGS sequence"/>
</dbReference>
<feature type="non-terminal residue" evidence="2">
    <location>
        <position position="1"/>
    </location>
</feature>
<name>A0AAD8AAW2_DIPPU</name>
<dbReference type="AlphaFoldDB" id="A0AAD8AAW2"/>
<dbReference type="EMBL" id="JASPKZ010002956">
    <property type="protein sequence ID" value="KAJ9594563.1"/>
    <property type="molecule type" value="Genomic_DNA"/>
</dbReference>
<organism evidence="2 3">
    <name type="scientific">Diploptera punctata</name>
    <name type="common">Pacific beetle cockroach</name>
    <dbReference type="NCBI Taxonomy" id="6984"/>
    <lineage>
        <taxon>Eukaryota</taxon>
        <taxon>Metazoa</taxon>
        <taxon>Ecdysozoa</taxon>
        <taxon>Arthropoda</taxon>
        <taxon>Hexapoda</taxon>
        <taxon>Insecta</taxon>
        <taxon>Pterygota</taxon>
        <taxon>Neoptera</taxon>
        <taxon>Polyneoptera</taxon>
        <taxon>Dictyoptera</taxon>
        <taxon>Blattodea</taxon>
        <taxon>Blaberoidea</taxon>
        <taxon>Blaberidae</taxon>
        <taxon>Diplopterinae</taxon>
        <taxon>Diploptera</taxon>
    </lineage>
</organism>
<feature type="region of interest" description="Disordered" evidence="1">
    <location>
        <begin position="39"/>
        <end position="58"/>
    </location>
</feature>
<evidence type="ECO:0000256" key="1">
    <source>
        <dbReference type="SAM" id="MobiDB-lite"/>
    </source>
</evidence>
<evidence type="ECO:0000313" key="3">
    <source>
        <dbReference type="Proteomes" id="UP001233999"/>
    </source>
</evidence>
<sequence length="58" mass="6559">HHIVYPPHYIVSMIVGQFEEGEVSGILLGDTRRLLFVQDSQSESEDELPPPEIDTPIQ</sequence>
<reference evidence="2" key="1">
    <citation type="journal article" date="2023" name="IScience">
        <title>Live-bearing cockroach genome reveals convergent evolutionary mechanisms linked to viviparity in insects and beyond.</title>
        <authorList>
            <person name="Fouks B."/>
            <person name="Harrison M.C."/>
            <person name="Mikhailova A.A."/>
            <person name="Marchal E."/>
            <person name="English S."/>
            <person name="Carruthers M."/>
            <person name="Jennings E.C."/>
            <person name="Chiamaka E.L."/>
            <person name="Frigard R.A."/>
            <person name="Pippel M."/>
            <person name="Attardo G.M."/>
            <person name="Benoit J.B."/>
            <person name="Bornberg-Bauer E."/>
            <person name="Tobe S.S."/>
        </authorList>
    </citation>
    <scope>NUCLEOTIDE SEQUENCE</scope>
    <source>
        <strain evidence="2">Stay&amp;Tobe</strain>
    </source>
</reference>